<reference evidence="10 11" key="1">
    <citation type="submission" date="2018-03" db="EMBL/GenBank/DDBJ databases">
        <title>Genome sequence of the symbiotic type strain Mesorhizobium helmanticense CSLC115NT isolated from Lotus corniculatus nodules.</title>
        <authorList>
            <person name="Sannazzaro A.I."/>
            <person name="Torres Tejerizo G.A."/>
            <person name="Dip D."/>
            <person name="Caballero M."/>
            <person name="Pistorio M."/>
            <person name="Estrella M.J."/>
        </authorList>
    </citation>
    <scope>NUCLEOTIDE SEQUENCE [LARGE SCALE GENOMIC DNA]</scope>
    <source>
        <strain evidence="10 11">CSLC115N</strain>
    </source>
</reference>
<evidence type="ECO:0000256" key="7">
    <source>
        <dbReference type="ARBA" id="ARBA00022967"/>
    </source>
</evidence>
<dbReference type="CDD" id="cd03225">
    <property type="entry name" value="ABC_cobalt_CbiO_domain1"/>
    <property type="match status" value="2"/>
</dbReference>
<comment type="caution">
    <text evidence="10">The sequence shown here is derived from an EMBL/GenBank/DDBJ whole genome shotgun (WGS) entry which is preliminary data.</text>
</comment>
<sequence length="618" mass="65559">MPQAKTVPGEDGQMPIRDGQMPILRDERAEAPLIPDEAPLIRFDNVSYRYPGADRPALDKISLTIGRGEIVGVIGPTGAGKTTFCLALNGIVPQFFGGEFFGSVHIAGLDAIETPTSRLAQLVGMVFEDPETQITATTVEGEVAFALENLKVPTPEIVRRVGEALKAVGLAGQETRHPANLSGGQKQRLSIAAALALSSDIIVLDEPTSQLDPVASAEVFAILLKLNRENGLTVVIASHASEELAEIANRVLLISDGKVAAEGPPETVFAATEMLAEHRVRPPDIVRSFEVLVRDATNSSTPGRRKPPALPVTLSAAEAAIKAYPLTVSLPATAPMETRRDVSEAGVALTVEGLTHIYPDGTQALRGVDLTVANGEFLGIVGRNGSGKSTLVRHFLHLLSPASGAVRVAGEDVSTLKVSELAQRIGYVSQNAHAQVFCDTVAKEVGFALSMMKRPKSDIDAAVSRSLAAMDLAQAADQHPMSLSRGDRLRVVIAAVLALEPEILIFDEPTTGQDWRGSLAILDMLRTLNRMGKTVVLITHHLYLLPGYVDRLVVMDGGRIVGDGTLRDVFYDNSAMQAAGLVPPQTVRFAGHVPALGVARPLGPDDLAAMLGARLEVA</sequence>
<keyword evidence="7" id="KW-1278">Translocase</keyword>
<dbReference type="Gene3D" id="3.40.50.300">
    <property type="entry name" value="P-loop containing nucleotide triphosphate hydrolases"/>
    <property type="match status" value="2"/>
</dbReference>
<dbReference type="SUPFAM" id="SSF52540">
    <property type="entry name" value="P-loop containing nucleoside triphosphate hydrolases"/>
    <property type="match status" value="2"/>
</dbReference>
<evidence type="ECO:0000259" key="9">
    <source>
        <dbReference type="PROSITE" id="PS50893"/>
    </source>
</evidence>
<dbReference type="InterPro" id="IPR050095">
    <property type="entry name" value="ECF_ABC_transporter_ATP-bd"/>
</dbReference>
<dbReference type="Proteomes" id="UP000240259">
    <property type="component" value="Unassembled WGS sequence"/>
</dbReference>
<evidence type="ECO:0000256" key="3">
    <source>
        <dbReference type="ARBA" id="ARBA00022448"/>
    </source>
</evidence>
<dbReference type="InterPro" id="IPR015856">
    <property type="entry name" value="ABC_transpr_CbiO/EcfA_su"/>
</dbReference>
<evidence type="ECO:0000256" key="4">
    <source>
        <dbReference type="ARBA" id="ARBA00022475"/>
    </source>
</evidence>
<evidence type="ECO:0000256" key="2">
    <source>
        <dbReference type="ARBA" id="ARBA00005417"/>
    </source>
</evidence>
<dbReference type="GO" id="GO:0005524">
    <property type="term" value="F:ATP binding"/>
    <property type="evidence" value="ECO:0007669"/>
    <property type="project" value="UniProtKB-KW"/>
</dbReference>
<dbReference type="PROSITE" id="PS50893">
    <property type="entry name" value="ABC_TRANSPORTER_2"/>
    <property type="match status" value="2"/>
</dbReference>
<keyword evidence="5" id="KW-0547">Nucleotide-binding</keyword>
<dbReference type="SMART" id="SM00382">
    <property type="entry name" value="AAA"/>
    <property type="match status" value="2"/>
</dbReference>
<feature type="domain" description="ABC transporter" evidence="9">
    <location>
        <begin position="349"/>
        <end position="582"/>
    </location>
</feature>
<comment type="subcellular location">
    <subcellularLocation>
        <location evidence="1">Cell membrane</location>
    </subcellularLocation>
</comment>
<dbReference type="GO" id="GO:0016887">
    <property type="term" value="F:ATP hydrolysis activity"/>
    <property type="evidence" value="ECO:0007669"/>
    <property type="project" value="InterPro"/>
</dbReference>
<evidence type="ECO:0000313" key="10">
    <source>
        <dbReference type="EMBL" id="PTE08464.1"/>
    </source>
</evidence>
<name>A0A2T4IS31_9HYPH</name>
<dbReference type="GO" id="GO:0042626">
    <property type="term" value="F:ATPase-coupled transmembrane transporter activity"/>
    <property type="evidence" value="ECO:0007669"/>
    <property type="project" value="TreeGrafter"/>
</dbReference>
<dbReference type="InterPro" id="IPR027417">
    <property type="entry name" value="P-loop_NTPase"/>
</dbReference>
<keyword evidence="3" id="KW-0813">Transport</keyword>
<keyword evidence="8" id="KW-0472">Membrane</keyword>
<dbReference type="AlphaFoldDB" id="A0A2T4IS31"/>
<dbReference type="NCBIfam" id="NF010167">
    <property type="entry name" value="PRK13648.1"/>
    <property type="match status" value="2"/>
</dbReference>
<gene>
    <name evidence="10" type="ORF">C9427_21030</name>
</gene>
<protein>
    <submittedName>
        <fullName evidence="10">ABC transporter</fullName>
    </submittedName>
</protein>
<comment type="similarity">
    <text evidence="2">Belongs to the ABC transporter superfamily.</text>
</comment>
<dbReference type="EMBL" id="PZJX01000039">
    <property type="protein sequence ID" value="PTE08464.1"/>
    <property type="molecule type" value="Genomic_DNA"/>
</dbReference>
<feature type="domain" description="ABC transporter" evidence="9">
    <location>
        <begin position="41"/>
        <end position="281"/>
    </location>
</feature>
<accession>A0A2T4IS31</accession>
<dbReference type="GO" id="GO:0043190">
    <property type="term" value="C:ATP-binding cassette (ABC) transporter complex"/>
    <property type="evidence" value="ECO:0007669"/>
    <property type="project" value="TreeGrafter"/>
</dbReference>
<evidence type="ECO:0000313" key="11">
    <source>
        <dbReference type="Proteomes" id="UP000240259"/>
    </source>
</evidence>
<dbReference type="InterPro" id="IPR003593">
    <property type="entry name" value="AAA+_ATPase"/>
</dbReference>
<dbReference type="PANTHER" id="PTHR43553">
    <property type="entry name" value="HEAVY METAL TRANSPORTER"/>
    <property type="match status" value="1"/>
</dbReference>
<keyword evidence="6" id="KW-0067">ATP-binding</keyword>
<dbReference type="InterPro" id="IPR003439">
    <property type="entry name" value="ABC_transporter-like_ATP-bd"/>
</dbReference>
<evidence type="ECO:0000256" key="1">
    <source>
        <dbReference type="ARBA" id="ARBA00004236"/>
    </source>
</evidence>
<dbReference type="GO" id="GO:0000041">
    <property type="term" value="P:transition metal ion transport"/>
    <property type="evidence" value="ECO:0007669"/>
    <property type="project" value="UniProtKB-ARBA"/>
</dbReference>
<keyword evidence="4" id="KW-1003">Cell membrane</keyword>
<organism evidence="10 11">
    <name type="scientific">Mesorhizobium helmanticense</name>
    <dbReference type="NCBI Taxonomy" id="1776423"/>
    <lineage>
        <taxon>Bacteria</taxon>
        <taxon>Pseudomonadati</taxon>
        <taxon>Pseudomonadota</taxon>
        <taxon>Alphaproteobacteria</taxon>
        <taxon>Hyphomicrobiales</taxon>
        <taxon>Phyllobacteriaceae</taxon>
        <taxon>Mesorhizobium</taxon>
    </lineage>
</organism>
<dbReference type="PROSITE" id="PS00211">
    <property type="entry name" value="ABC_TRANSPORTER_1"/>
    <property type="match status" value="1"/>
</dbReference>
<evidence type="ECO:0000256" key="5">
    <source>
        <dbReference type="ARBA" id="ARBA00022741"/>
    </source>
</evidence>
<keyword evidence="11" id="KW-1185">Reference proteome</keyword>
<dbReference type="PANTHER" id="PTHR43553:SF21">
    <property type="entry name" value="ABC TRANSPORTER ATP-BINDING PROTEIN MA_1418-RELATED"/>
    <property type="match status" value="1"/>
</dbReference>
<dbReference type="FunFam" id="3.40.50.300:FF:000224">
    <property type="entry name" value="Energy-coupling factor transporter ATP-binding protein EcfA"/>
    <property type="match status" value="2"/>
</dbReference>
<evidence type="ECO:0000256" key="6">
    <source>
        <dbReference type="ARBA" id="ARBA00022840"/>
    </source>
</evidence>
<proteinExistence type="inferred from homology"/>
<evidence type="ECO:0000256" key="8">
    <source>
        <dbReference type="ARBA" id="ARBA00023136"/>
    </source>
</evidence>
<dbReference type="Pfam" id="PF00005">
    <property type="entry name" value="ABC_tran"/>
    <property type="match status" value="2"/>
</dbReference>
<dbReference type="OrthoDB" id="9782163at2"/>
<dbReference type="InterPro" id="IPR017871">
    <property type="entry name" value="ABC_transporter-like_CS"/>
</dbReference>